<accession>A0A811UH14</accession>
<organism evidence="2 3">
    <name type="scientific">Ceratitis capitata</name>
    <name type="common">Mediterranean fruit fly</name>
    <name type="synonym">Tephritis capitata</name>
    <dbReference type="NCBI Taxonomy" id="7213"/>
    <lineage>
        <taxon>Eukaryota</taxon>
        <taxon>Metazoa</taxon>
        <taxon>Ecdysozoa</taxon>
        <taxon>Arthropoda</taxon>
        <taxon>Hexapoda</taxon>
        <taxon>Insecta</taxon>
        <taxon>Pterygota</taxon>
        <taxon>Neoptera</taxon>
        <taxon>Endopterygota</taxon>
        <taxon>Diptera</taxon>
        <taxon>Brachycera</taxon>
        <taxon>Muscomorpha</taxon>
        <taxon>Tephritoidea</taxon>
        <taxon>Tephritidae</taxon>
        <taxon>Ceratitis</taxon>
        <taxon>Ceratitis</taxon>
    </lineage>
</organism>
<keyword evidence="1" id="KW-1133">Transmembrane helix</keyword>
<dbReference type="EMBL" id="CAJHJT010000012">
    <property type="protein sequence ID" value="CAD6997266.1"/>
    <property type="molecule type" value="Genomic_DNA"/>
</dbReference>
<dbReference type="OrthoDB" id="6428749at2759"/>
<gene>
    <name evidence="2" type="ORF">CCAP1982_LOCUS5899</name>
</gene>
<feature type="transmembrane region" description="Helical" evidence="1">
    <location>
        <begin position="7"/>
        <end position="26"/>
    </location>
</feature>
<dbReference type="Proteomes" id="UP000606786">
    <property type="component" value="Unassembled WGS sequence"/>
</dbReference>
<comment type="caution">
    <text evidence="2">The sequence shown here is derived from an EMBL/GenBank/DDBJ whole genome shotgun (WGS) entry which is preliminary data.</text>
</comment>
<evidence type="ECO:0000313" key="2">
    <source>
        <dbReference type="EMBL" id="CAD6997266.1"/>
    </source>
</evidence>
<keyword evidence="1" id="KW-0472">Membrane</keyword>
<reference evidence="2" key="1">
    <citation type="submission" date="2020-11" db="EMBL/GenBank/DDBJ databases">
        <authorList>
            <person name="Whitehead M."/>
        </authorList>
    </citation>
    <scope>NUCLEOTIDE SEQUENCE</scope>
    <source>
        <strain evidence="2">EGII</strain>
    </source>
</reference>
<name>A0A811UH14_CERCA</name>
<evidence type="ECO:0000313" key="3">
    <source>
        <dbReference type="Proteomes" id="UP000606786"/>
    </source>
</evidence>
<evidence type="ECO:0000256" key="1">
    <source>
        <dbReference type="SAM" id="Phobius"/>
    </source>
</evidence>
<protein>
    <submittedName>
        <fullName evidence="2">(Mediterranean fruit fly) hypothetical protein</fullName>
    </submittedName>
</protein>
<sequence>MEITLRLLQFFLKYTYAVVYALLNFFLPRKGPPTIPPIRNPLITLPLVNVIKLMRQRKY</sequence>
<proteinExistence type="predicted"/>
<keyword evidence="1" id="KW-0812">Transmembrane</keyword>
<dbReference type="AlphaFoldDB" id="A0A811UH14"/>
<keyword evidence="3" id="KW-1185">Reference proteome</keyword>